<organism evidence="1 2">
    <name type="scientific">Hydrogenobacter thermophilus (strain DSM 6534 / IAM 12695 / TK-6)</name>
    <dbReference type="NCBI Taxonomy" id="608538"/>
    <lineage>
        <taxon>Bacteria</taxon>
        <taxon>Pseudomonadati</taxon>
        <taxon>Aquificota</taxon>
        <taxon>Aquificia</taxon>
        <taxon>Aquificales</taxon>
        <taxon>Aquificaceae</taxon>
        <taxon>Hydrogenobacter</taxon>
    </lineage>
</organism>
<protein>
    <submittedName>
        <fullName evidence="1">Uncharacterized protein</fullName>
    </submittedName>
</protein>
<evidence type="ECO:0000313" key="1">
    <source>
        <dbReference type="EMBL" id="BAI69497.1"/>
    </source>
</evidence>
<evidence type="ECO:0000313" key="2">
    <source>
        <dbReference type="Proteomes" id="UP000002574"/>
    </source>
</evidence>
<dbReference type="OrthoDB" id="15103at2"/>
<dbReference type="KEGG" id="hth:HTH_1039"/>
<dbReference type="EMBL" id="AP011112">
    <property type="protein sequence ID" value="BAI69497.1"/>
    <property type="molecule type" value="Genomic_DNA"/>
</dbReference>
<dbReference type="RefSeq" id="WP_012963677.1">
    <property type="nucleotide sequence ID" value="NC_013799.1"/>
</dbReference>
<gene>
    <name evidence="1" type="ordered locus">HTH_1039</name>
</gene>
<dbReference type="KEGG" id="hte:Hydth_1033"/>
<dbReference type="SUPFAM" id="SSF75169">
    <property type="entry name" value="DsrEFH-like"/>
    <property type="match status" value="1"/>
</dbReference>
<dbReference type="AlphaFoldDB" id="D3DI45"/>
<sequence length="80" mass="9153">MVNTLWLVRKLGDFSSDLVNEERDVVVLLQDAVLRFPTKKGWFLCKEDAQARGVKFPEGSAKSYEEIAELIIQAKKVVVW</sequence>
<dbReference type="STRING" id="608538.HTH_1039"/>
<dbReference type="InterPro" id="IPR027396">
    <property type="entry name" value="DsrEFH-like"/>
</dbReference>
<name>D3DI45_HYDTT</name>
<dbReference type="Gene3D" id="3.40.1260.10">
    <property type="entry name" value="DsrEFH-like"/>
    <property type="match status" value="1"/>
</dbReference>
<accession>D3DI45</accession>
<keyword evidence="2" id="KW-1185">Reference proteome</keyword>
<dbReference type="eggNOG" id="COG2168">
    <property type="taxonomic scope" value="Bacteria"/>
</dbReference>
<dbReference type="Proteomes" id="UP000002574">
    <property type="component" value="Chromosome"/>
</dbReference>
<proteinExistence type="predicted"/>
<reference evidence="1 2" key="1">
    <citation type="journal article" date="2010" name="J. Bacteriol.">
        <title>Complete genome sequence of the thermophilic, obligately chemolithoautotrophic hydrogen-oxidizing bacterium Hydrogenobacter thermophilus TK-6.</title>
        <authorList>
            <person name="Arai H."/>
            <person name="Kanbe H."/>
            <person name="Ishii M."/>
            <person name="Igarashi Y."/>
        </authorList>
    </citation>
    <scope>NUCLEOTIDE SEQUENCE [LARGE SCALE GENOMIC DNA]</scope>
    <source>
        <strain evidence="2">DSM 6534 / IAM 12695 / TK-6 [Tokyo]</strain>
    </source>
</reference>